<sequence>MSYLRQIKLSDKTDYFDTTTFNELRDVSRGVHRTRSQWLAKRSIHSSQKFVEVSRYDFRSPDPITSELPILQLNNNSSTFSNSKADLPESPLYTQKVKQKQPSVYYGPYAERSLYHSHKAETLPEIKRLMSRGSLKINVKNEHPTKTIFTHNGKWGADLDGIYQWSCCGKEQQNALGCQKKTVIVKKVQKEEEEYLVPDLPEDCK</sequence>
<name>A0ABP1H4N2_9EUKA</name>
<dbReference type="Proteomes" id="UP001642409">
    <property type="component" value="Unassembled WGS sequence"/>
</dbReference>
<comment type="caution">
    <text evidence="1">The sequence shown here is derived from an EMBL/GenBank/DDBJ whole genome shotgun (WGS) entry which is preliminary data.</text>
</comment>
<keyword evidence="2" id="KW-1185">Reference proteome</keyword>
<accession>A0ABP1H4N2</accession>
<organism evidence="1 2">
    <name type="scientific">Hexamita inflata</name>
    <dbReference type="NCBI Taxonomy" id="28002"/>
    <lineage>
        <taxon>Eukaryota</taxon>
        <taxon>Metamonada</taxon>
        <taxon>Diplomonadida</taxon>
        <taxon>Hexamitidae</taxon>
        <taxon>Hexamitinae</taxon>
        <taxon>Hexamita</taxon>
    </lineage>
</organism>
<gene>
    <name evidence="1" type="ORF">HINF_LOCUS9212</name>
</gene>
<proteinExistence type="predicted"/>
<protein>
    <submittedName>
        <fullName evidence="1">Hypothetical_protein</fullName>
    </submittedName>
</protein>
<reference evidence="1 2" key="1">
    <citation type="submission" date="2024-07" db="EMBL/GenBank/DDBJ databases">
        <authorList>
            <person name="Akdeniz Z."/>
        </authorList>
    </citation>
    <scope>NUCLEOTIDE SEQUENCE [LARGE SCALE GENOMIC DNA]</scope>
</reference>
<evidence type="ECO:0000313" key="1">
    <source>
        <dbReference type="EMBL" id="CAL5986014.1"/>
    </source>
</evidence>
<evidence type="ECO:0000313" key="2">
    <source>
        <dbReference type="Proteomes" id="UP001642409"/>
    </source>
</evidence>
<dbReference type="EMBL" id="CAXDID020000019">
    <property type="protein sequence ID" value="CAL5986014.1"/>
    <property type="molecule type" value="Genomic_DNA"/>
</dbReference>